<evidence type="ECO:0000313" key="3">
    <source>
        <dbReference type="EMBL" id="GIJ63291.1"/>
    </source>
</evidence>
<protein>
    <recommendedName>
        <fullName evidence="2">General stress protein 17M-like domain-containing protein</fullName>
    </recommendedName>
</protein>
<feature type="transmembrane region" description="Helical" evidence="1">
    <location>
        <begin position="128"/>
        <end position="154"/>
    </location>
</feature>
<dbReference type="Pfam" id="PF11181">
    <property type="entry name" value="YflT"/>
    <property type="match status" value="1"/>
</dbReference>
<dbReference type="AlphaFoldDB" id="A0A8J3ZKQ7"/>
<dbReference type="InterPro" id="IPR025889">
    <property type="entry name" value="GSP17M-like_dom"/>
</dbReference>
<dbReference type="PANTHER" id="PTHR36109:SF2">
    <property type="entry name" value="MEMBRANE PROTEIN"/>
    <property type="match status" value="1"/>
</dbReference>
<name>A0A8J3ZKQ7_9ACTN</name>
<keyword evidence="4" id="KW-1185">Reference proteome</keyword>
<keyword evidence="1" id="KW-1133">Transmembrane helix</keyword>
<gene>
    <name evidence="3" type="ORF">Vau01_108070</name>
</gene>
<sequence length="310" mass="32169">MTETMKPTTQRAATPTNGFRTIGAGAPAAVNEPVGTDDRAVIGVFDDIDAAQAAVEKLAAAGFPIDRISIVSKDLQSETRVNGYVTTGDIAGPAAATGAWVGGLFGLMAGSALLFVPGAGPLVVLGPLAAAAVGAAHGALLGGGVGAVLGHFVAKEHIPKYERLVSAGKHLAVVHGTEDEIARARDILTDAGSTDVQRHDTFRSGRLGPIRFVQEGMRVVDASGRQIGKVELVKLGDPDAVTARGQETVGGEPRISGEPRELLLRLGFVKVDRRGLLRPDAYVAADQIDRVEGDIVHLSVTDQDLLGDER</sequence>
<dbReference type="Proteomes" id="UP000612585">
    <property type="component" value="Unassembled WGS sequence"/>
</dbReference>
<evidence type="ECO:0000256" key="1">
    <source>
        <dbReference type="SAM" id="Phobius"/>
    </source>
</evidence>
<dbReference type="InterPro" id="IPR052948">
    <property type="entry name" value="Low_temp-induced_all0457"/>
</dbReference>
<proteinExistence type="predicted"/>
<dbReference type="RefSeq" id="WP_204009450.1">
    <property type="nucleotide sequence ID" value="NZ_BOPG01000091.1"/>
</dbReference>
<organism evidence="3 4">
    <name type="scientific">Virgisporangium aurantiacum</name>
    <dbReference type="NCBI Taxonomy" id="175570"/>
    <lineage>
        <taxon>Bacteria</taxon>
        <taxon>Bacillati</taxon>
        <taxon>Actinomycetota</taxon>
        <taxon>Actinomycetes</taxon>
        <taxon>Micromonosporales</taxon>
        <taxon>Micromonosporaceae</taxon>
        <taxon>Virgisporangium</taxon>
    </lineage>
</organism>
<evidence type="ECO:0000259" key="2">
    <source>
        <dbReference type="Pfam" id="PF11181"/>
    </source>
</evidence>
<dbReference type="EMBL" id="BOPG01000091">
    <property type="protein sequence ID" value="GIJ63291.1"/>
    <property type="molecule type" value="Genomic_DNA"/>
</dbReference>
<dbReference type="PANTHER" id="PTHR36109">
    <property type="entry name" value="MEMBRANE PROTEIN-RELATED"/>
    <property type="match status" value="1"/>
</dbReference>
<reference evidence="3" key="1">
    <citation type="submission" date="2021-01" db="EMBL/GenBank/DDBJ databases">
        <title>Whole genome shotgun sequence of Virgisporangium aurantiacum NBRC 16421.</title>
        <authorList>
            <person name="Komaki H."/>
            <person name="Tamura T."/>
        </authorList>
    </citation>
    <scope>NUCLEOTIDE SEQUENCE</scope>
    <source>
        <strain evidence="3">NBRC 16421</strain>
    </source>
</reference>
<accession>A0A8J3ZKQ7</accession>
<keyword evidence="1" id="KW-0472">Membrane</keyword>
<feature type="domain" description="General stress protein 17M-like" evidence="2">
    <location>
        <begin position="41"/>
        <end position="108"/>
    </location>
</feature>
<feature type="transmembrane region" description="Helical" evidence="1">
    <location>
        <begin position="90"/>
        <end position="116"/>
    </location>
</feature>
<comment type="caution">
    <text evidence="3">The sequence shown here is derived from an EMBL/GenBank/DDBJ whole genome shotgun (WGS) entry which is preliminary data.</text>
</comment>
<keyword evidence="1" id="KW-0812">Transmembrane</keyword>
<evidence type="ECO:0000313" key="4">
    <source>
        <dbReference type="Proteomes" id="UP000612585"/>
    </source>
</evidence>